<comment type="similarity">
    <text evidence="1">Belongs to the bacterial solute-binding protein 7 family.</text>
</comment>
<dbReference type="InterPro" id="IPR018389">
    <property type="entry name" value="DctP_fam"/>
</dbReference>
<dbReference type="GO" id="GO:0055085">
    <property type="term" value="P:transmembrane transport"/>
    <property type="evidence" value="ECO:0007669"/>
    <property type="project" value="InterPro"/>
</dbReference>
<dbReference type="Proteomes" id="UP000295096">
    <property type="component" value="Unassembled WGS sequence"/>
</dbReference>
<dbReference type="RefSeq" id="WP_165982906.1">
    <property type="nucleotide sequence ID" value="NZ_SMSJ01000213.1"/>
</dbReference>
<dbReference type="NCBIfam" id="NF037995">
    <property type="entry name" value="TRAP_S1"/>
    <property type="match status" value="1"/>
</dbReference>
<evidence type="ECO:0000256" key="2">
    <source>
        <dbReference type="ARBA" id="ARBA00022448"/>
    </source>
</evidence>
<organism evidence="4 5">
    <name type="scientific">Dankookia rubra</name>
    <dbReference type="NCBI Taxonomy" id="1442381"/>
    <lineage>
        <taxon>Bacteria</taxon>
        <taxon>Pseudomonadati</taxon>
        <taxon>Pseudomonadota</taxon>
        <taxon>Alphaproteobacteria</taxon>
        <taxon>Acetobacterales</taxon>
        <taxon>Roseomonadaceae</taxon>
        <taxon>Dankookia</taxon>
    </lineage>
</organism>
<dbReference type="PANTHER" id="PTHR33376:SF7">
    <property type="entry name" value="C4-DICARBOXYLATE-BINDING PROTEIN DCTB"/>
    <property type="match status" value="1"/>
</dbReference>
<evidence type="ECO:0000256" key="1">
    <source>
        <dbReference type="ARBA" id="ARBA00009023"/>
    </source>
</evidence>
<keyword evidence="2" id="KW-0813">Transport</keyword>
<dbReference type="EMBL" id="SMSJ01000213">
    <property type="protein sequence ID" value="TDH57421.1"/>
    <property type="molecule type" value="Genomic_DNA"/>
</dbReference>
<dbReference type="Pfam" id="PF03480">
    <property type="entry name" value="DctP"/>
    <property type="match status" value="1"/>
</dbReference>
<evidence type="ECO:0000313" key="5">
    <source>
        <dbReference type="Proteomes" id="UP000295096"/>
    </source>
</evidence>
<protein>
    <submittedName>
        <fullName evidence="4">ABC transporter substrate-binding protein</fullName>
    </submittedName>
</protein>
<proteinExistence type="inferred from homology"/>
<dbReference type="Gene3D" id="3.40.190.170">
    <property type="entry name" value="Bacterial extracellular solute-binding protein, family 7"/>
    <property type="match status" value="1"/>
</dbReference>
<dbReference type="PANTHER" id="PTHR33376">
    <property type="match status" value="1"/>
</dbReference>
<reference evidence="4 5" key="1">
    <citation type="journal article" date="2016" name="J. Microbiol.">
        <title>Dankookia rubra gen. nov., sp. nov., an alphaproteobacterium isolated from sediment of a shallow stream.</title>
        <authorList>
            <person name="Kim W.H."/>
            <person name="Kim D.H."/>
            <person name="Kang K."/>
            <person name="Ahn T.Y."/>
        </authorList>
    </citation>
    <scope>NUCLEOTIDE SEQUENCE [LARGE SCALE GENOMIC DNA]</scope>
    <source>
        <strain evidence="4 5">JCM30602</strain>
    </source>
</reference>
<dbReference type="InterPro" id="IPR038404">
    <property type="entry name" value="TRAP_DctP_sf"/>
</dbReference>
<keyword evidence="3" id="KW-0732">Signal</keyword>
<name>A0A4R5Q5R9_9PROT</name>
<gene>
    <name evidence="4" type="ORF">E2C06_35955</name>
</gene>
<comment type="caution">
    <text evidence="4">The sequence shown here is derived from an EMBL/GenBank/DDBJ whole genome shotgun (WGS) entry which is preliminary data.</text>
</comment>
<sequence>VALWRPRLEALLRERYGLVLLAAYTYPPQVVFCRKAFGGLFDLAGRRIRTSSVGQSELVTALGGIPVVIPFAEIVGAMRTGVVDCAITGARSGNSIGLHEVSTHVSRLGISWGVSVFVANQAAWDELPAERRAELRQGLAALQDEIWEAADRERQDGFDCNSGRPSCESGRPGNMTIVEESWQDDALRIKLLNDVVLPNWVRRCGADCAAEWNRLMAPELGIWAKAR</sequence>
<evidence type="ECO:0000256" key="3">
    <source>
        <dbReference type="ARBA" id="ARBA00022729"/>
    </source>
</evidence>
<dbReference type="AlphaFoldDB" id="A0A4R5Q5R9"/>
<feature type="non-terminal residue" evidence="4">
    <location>
        <position position="1"/>
    </location>
</feature>
<accession>A0A4R5Q5R9</accession>
<keyword evidence="5" id="KW-1185">Reference proteome</keyword>
<evidence type="ECO:0000313" key="4">
    <source>
        <dbReference type="EMBL" id="TDH57421.1"/>
    </source>
</evidence>